<evidence type="ECO:0000256" key="6">
    <source>
        <dbReference type="SAM" id="Phobius"/>
    </source>
</evidence>
<feature type="transmembrane region" description="Helical" evidence="6">
    <location>
        <begin position="78"/>
        <end position="97"/>
    </location>
</feature>
<dbReference type="SUPFAM" id="SSF50022">
    <property type="entry name" value="ISP domain"/>
    <property type="match status" value="1"/>
</dbReference>
<evidence type="ECO:0000256" key="2">
    <source>
        <dbReference type="ARBA" id="ARBA00022723"/>
    </source>
</evidence>
<comment type="caution">
    <text evidence="8">The sequence shown here is derived from an EMBL/GenBank/DDBJ whole genome shotgun (WGS) entry which is preliminary data.</text>
</comment>
<organism evidence="8 9">
    <name type="scientific">Pseudonocardia alaniniphila</name>
    <dbReference type="NCBI Taxonomy" id="75291"/>
    <lineage>
        <taxon>Bacteria</taxon>
        <taxon>Bacillati</taxon>
        <taxon>Actinomycetota</taxon>
        <taxon>Actinomycetes</taxon>
        <taxon>Pseudonocardiales</taxon>
        <taxon>Pseudonocardiaceae</taxon>
        <taxon>Pseudonocardia</taxon>
    </lineage>
</organism>
<dbReference type="PANTHER" id="PTHR21266">
    <property type="entry name" value="IRON-SULFUR DOMAIN CONTAINING PROTEIN"/>
    <property type="match status" value="1"/>
</dbReference>
<name>A0ABS9TKG5_9PSEU</name>
<feature type="domain" description="Rieske" evidence="7">
    <location>
        <begin position="182"/>
        <end position="281"/>
    </location>
</feature>
<sequence length="287" mass="30286">MQPFDQIDRLERAEALDRPAAAIRPVVQRLLRDRRVKDALHGVWLGHPLHPALVHLTLGSLLSASLIDLVGGKRRYSTGLIATGLLLTPSTAAAGWADWSAAHPDQQRVGLVHASTNALAVSCYAAALWKRARGRRGGRLLSLAGAAVAGAGAALGGHLSYHLALGANHADRVSDLAPQGWQPLGALSEVAEGTPVRRTAGEVPVFVLRRGEQVDVLADRCPHLAGPLSGGEVVGTDGNARVVCPWHGSEFRLDDGHVVHGPATSPVPRFETRVVSGKLEVRIAPPD</sequence>
<dbReference type="InterPro" id="IPR036922">
    <property type="entry name" value="Rieske_2Fe-2S_sf"/>
</dbReference>
<dbReference type="PROSITE" id="PS51296">
    <property type="entry name" value="RIESKE"/>
    <property type="match status" value="1"/>
</dbReference>
<dbReference type="InterPro" id="IPR017941">
    <property type="entry name" value="Rieske_2Fe-2S"/>
</dbReference>
<dbReference type="Proteomes" id="UP001299970">
    <property type="component" value="Unassembled WGS sequence"/>
</dbReference>
<protein>
    <submittedName>
        <fullName evidence="8">Rieske (2Fe-2S) protein</fullName>
    </submittedName>
</protein>
<keyword evidence="3" id="KW-0560">Oxidoreductase</keyword>
<proteinExistence type="predicted"/>
<dbReference type="PANTHER" id="PTHR21266:SF60">
    <property type="entry name" value="3-KETOSTEROID-9-ALPHA-MONOOXYGENASE, OXYGENASE COMPONENT"/>
    <property type="match status" value="1"/>
</dbReference>
<keyword evidence="2" id="KW-0479">Metal-binding</keyword>
<evidence type="ECO:0000256" key="3">
    <source>
        <dbReference type="ARBA" id="ARBA00023002"/>
    </source>
</evidence>
<dbReference type="Gene3D" id="2.102.10.10">
    <property type="entry name" value="Rieske [2Fe-2S] iron-sulphur domain"/>
    <property type="match status" value="1"/>
</dbReference>
<dbReference type="Pfam" id="PF00355">
    <property type="entry name" value="Rieske"/>
    <property type="match status" value="1"/>
</dbReference>
<keyword evidence="6" id="KW-1133">Transmembrane helix</keyword>
<dbReference type="Pfam" id="PF09990">
    <property type="entry name" value="DUF2231"/>
    <property type="match status" value="1"/>
</dbReference>
<evidence type="ECO:0000256" key="4">
    <source>
        <dbReference type="ARBA" id="ARBA00023004"/>
    </source>
</evidence>
<keyword evidence="4" id="KW-0408">Iron</keyword>
<evidence type="ECO:0000259" key="7">
    <source>
        <dbReference type="PROSITE" id="PS51296"/>
    </source>
</evidence>
<keyword evidence="1" id="KW-0001">2Fe-2S</keyword>
<evidence type="ECO:0000313" key="9">
    <source>
        <dbReference type="Proteomes" id="UP001299970"/>
    </source>
</evidence>
<dbReference type="CDD" id="cd03467">
    <property type="entry name" value="Rieske"/>
    <property type="match status" value="1"/>
</dbReference>
<dbReference type="EMBL" id="JAKXMK010000022">
    <property type="protein sequence ID" value="MCH6168893.1"/>
    <property type="molecule type" value="Genomic_DNA"/>
</dbReference>
<accession>A0ABS9TKG5</accession>
<reference evidence="8 9" key="1">
    <citation type="submission" date="2022-03" db="EMBL/GenBank/DDBJ databases">
        <title>Pseudonocardia alaer sp. nov., a novel actinomycete isolated from reed forest soil.</title>
        <authorList>
            <person name="Wang L."/>
        </authorList>
    </citation>
    <scope>NUCLEOTIDE SEQUENCE [LARGE SCALE GENOMIC DNA]</scope>
    <source>
        <strain evidence="8 9">Y-16303</strain>
    </source>
</reference>
<keyword evidence="6" id="KW-0812">Transmembrane</keyword>
<keyword evidence="9" id="KW-1185">Reference proteome</keyword>
<keyword evidence="6" id="KW-0472">Membrane</keyword>
<dbReference type="InterPro" id="IPR050584">
    <property type="entry name" value="Cholesterol_7-desaturase"/>
</dbReference>
<keyword evidence="5" id="KW-0411">Iron-sulfur</keyword>
<gene>
    <name evidence="8" type="ORF">MMF94_24635</name>
</gene>
<dbReference type="RefSeq" id="WP_241039533.1">
    <property type="nucleotide sequence ID" value="NZ_BAAAJF010000011.1"/>
</dbReference>
<feature type="transmembrane region" description="Helical" evidence="6">
    <location>
        <begin position="109"/>
        <end position="128"/>
    </location>
</feature>
<evidence type="ECO:0000256" key="5">
    <source>
        <dbReference type="ARBA" id="ARBA00023014"/>
    </source>
</evidence>
<evidence type="ECO:0000313" key="8">
    <source>
        <dbReference type="EMBL" id="MCH6168893.1"/>
    </source>
</evidence>
<feature type="transmembrane region" description="Helical" evidence="6">
    <location>
        <begin position="140"/>
        <end position="161"/>
    </location>
</feature>
<evidence type="ECO:0000256" key="1">
    <source>
        <dbReference type="ARBA" id="ARBA00022714"/>
    </source>
</evidence>
<dbReference type="InterPro" id="IPR019251">
    <property type="entry name" value="DUF2231_TM"/>
</dbReference>